<dbReference type="Pfam" id="PF01915">
    <property type="entry name" value="Glyco_hydro_3_C"/>
    <property type="match status" value="2"/>
</dbReference>
<keyword evidence="6" id="KW-0326">Glycosidase</keyword>
<dbReference type="InterPro" id="IPR013783">
    <property type="entry name" value="Ig-like_fold"/>
</dbReference>
<feature type="domain" description="Fibronectin type III-like" evidence="8">
    <location>
        <begin position="690"/>
        <end position="759"/>
    </location>
</feature>
<dbReference type="Gene3D" id="3.20.20.300">
    <property type="entry name" value="Glycoside hydrolase, family 3, N-terminal domain"/>
    <property type="match status" value="2"/>
</dbReference>
<dbReference type="InterPro" id="IPR026891">
    <property type="entry name" value="Fn3-like"/>
</dbReference>
<evidence type="ECO:0000256" key="2">
    <source>
        <dbReference type="ARBA" id="ARBA00022525"/>
    </source>
</evidence>
<evidence type="ECO:0000259" key="8">
    <source>
        <dbReference type="SMART" id="SM01217"/>
    </source>
</evidence>
<dbReference type="SUPFAM" id="SSF52279">
    <property type="entry name" value="Beta-D-glucan exohydrolase, C-terminal domain"/>
    <property type="match status" value="2"/>
</dbReference>
<keyword evidence="10" id="KW-1185">Reference proteome</keyword>
<sequence length="1765" mass="192163">MSRSDIYPLFFLFCLLSFRKVSAQNPVFACDVDGNPSLAKFSFCNRSLDIDSRVKDLVGRLTLQEKVGFLGNKAVAVPRLGIPSYEWWSEALHGVSYVGPGTHFSSLVPGATSFPQVILTAASFNTTLFTAIGKVVSTEARAMYNVGLAGLTFWSPNVNIFRDPRWGRGQETPGEDPLLSSKYGSSYVKGLQEADEPDKLKVGACCKHYTAYDVDNWKGIQRYTFNAIVTKQDLSDTFNPPFKSCVIDGNVASVMCSYNQVNGKPTCADSDLLAGTIRGDWKLNGYIVSDCDSVDVLYNNQHYTKTPEDAAAITIKSGLDLDCGTFLPQHSQAAVQAGKLAETDIDRAIGNNFATQVRLGFFDGNPSKLSYGGLGPSDVCTKDNQELAREAARQGIVLLKNSNDALPLNPSTSGSLAVIGPNINVTKTMIGNYEGTPCKYTTPLQGLIQAASNSKITAVLGCSDVSCSTNGFQLNPAKQAAAQADVTILIVGADQSIEREGFDRTDLNLPGQQTVLVQEVTKAAKGLVILVIMSGGPFDISFAKNDDKISSILWVGYPGEAGGGAIADVLYGKFNPSGRLPVTWYPQSFADKVPMTDMRMRPDSSTGYPGRTYRFYTGDVVYSFGDGLSYTNFEHKLINAPKLVSIPLEEGHECYKKTCSSLDVTENLCQNLAFDVHMRVENSGAMVGGHTIFLFYTPPNVHNAPKKHLLGFEKVKLEPKAARDVVFSVDFCRDMSLVDEMGNKKVALGSHVLHVGDLKHFLTVGSVLQGGNWKNQNCYVRLVGMTIVGWQLRLERPHSAALNYEPKDTKIGSIRAQMSPDQGPEALLEGSNHDSDYQTVSKIDKLIIKSSGSTRRIQRAQEHRIPTSLSQKIIHRTVRMQGIQHRPPDAPLKARRSTQGPTFCSRPDTLLKARCSAQGPTLCSRPDALLKARHSAQGPMFCSRPDALLKARRSAQGPTFCSRPDVLLEARSSAQGLTFCLRPNGLLKHPFQAILSNEIMLRYDLHSLFFLFCLLSVRNVSAQNPVFACDVDGNSSLASFAFCNRSLDIHSRVKDLVGRLTLQEKVGFLGDIAGAVPRLGIPSYKWWGEALHGVSSVGHATHFSPLVPGATSFPQVILTAASFNITLFTAIAKVVSTEARAMYNVGHTGLTFWSPNVNIFRDPRWGRGQETPGEDPLLTSKYASSYVKGLQEADEPDKLKVGACCKHYTAYDLDNWKGIQRFTFNAIVTKQDLIDTFDPPFKSCVIDGNVASVMCSFNQVNGKPTCADPDLLAGTIRGDWKLNGYIVADCDSVQVIYNSQHYAKTPEDAAAITIKSGLDLDCGQYLTKYSEGAIQAGKLTEADVDRAIANNFATQIRLGFFDGNPSKLPYGGLGPSDVCTKDNQELAREAARQGIVLLKNSNDALPLNPSTIGSLAVIGPNMNVTKTMIGNYAGTPCNYITPLQGLIQTASNSKVFAVPGCLDIKCSPNGFQPNPAKQAAAQADVTILIVGADQSIEREGLDRADLNLPGQQTVLVQEVTRVAKGLVILVIMSGGPFDITFAKNDDKISGILWVGYPGEAGGGAIADVLFGKFNPSGRLPVTWYPQSFADKIPMTDMRMRPDSSTGYPGRTYRFYSGDVVYSFGDGLSYTNFDYKLINAPKLVSIPLEEGHECYEQTCNSLDVTDSLCQNLAFDVHMRVKNSGAMAGGHTVFLFYTPPDIHNAPKKHLLRFEKVKLEPKAARNVLFRVDFCKEMSLVDEMGNRKVALGSHVLHVGDLKHFLTVGV</sequence>
<dbReference type="PANTHER" id="PTHR42721">
    <property type="entry name" value="SUGAR HYDROLASE-RELATED"/>
    <property type="match status" value="1"/>
</dbReference>
<dbReference type="FunFam" id="3.40.50.1700:FF:000001">
    <property type="entry name" value="probable beta-D-xylosidase 2"/>
    <property type="match status" value="2"/>
</dbReference>
<dbReference type="GO" id="GO:0004553">
    <property type="term" value="F:hydrolase activity, hydrolyzing O-glycosyl compounds"/>
    <property type="evidence" value="ECO:0007669"/>
    <property type="project" value="UniProtKB-ARBA"/>
</dbReference>
<proteinExistence type="predicted"/>
<dbReference type="InterPro" id="IPR017853">
    <property type="entry name" value="GH"/>
</dbReference>
<dbReference type="InterPro" id="IPR002772">
    <property type="entry name" value="Glyco_hydro_3_C"/>
</dbReference>
<dbReference type="Gene3D" id="2.60.40.10">
    <property type="entry name" value="Immunoglobulins"/>
    <property type="match status" value="2"/>
</dbReference>
<organism evidence="9 10">
    <name type="scientific">Dendrobium thyrsiflorum</name>
    <name type="common">Pinecone-like raceme dendrobium</name>
    <name type="synonym">Orchid</name>
    <dbReference type="NCBI Taxonomy" id="117978"/>
    <lineage>
        <taxon>Eukaryota</taxon>
        <taxon>Viridiplantae</taxon>
        <taxon>Streptophyta</taxon>
        <taxon>Embryophyta</taxon>
        <taxon>Tracheophyta</taxon>
        <taxon>Spermatophyta</taxon>
        <taxon>Magnoliopsida</taxon>
        <taxon>Liliopsida</taxon>
        <taxon>Asparagales</taxon>
        <taxon>Orchidaceae</taxon>
        <taxon>Epidendroideae</taxon>
        <taxon>Malaxideae</taxon>
        <taxon>Dendrobiinae</taxon>
        <taxon>Dendrobium</taxon>
    </lineage>
</organism>
<evidence type="ECO:0000256" key="6">
    <source>
        <dbReference type="ARBA" id="ARBA00023295"/>
    </source>
</evidence>
<dbReference type="Gene3D" id="3.40.50.1700">
    <property type="entry name" value="Glycoside hydrolase family 3 C-terminal domain"/>
    <property type="match status" value="2"/>
</dbReference>
<evidence type="ECO:0000313" key="9">
    <source>
        <dbReference type="EMBL" id="KAL0909247.1"/>
    </source>
</evidence>
<evidence type="ECO:0000256" key="5">
    <source>
        <dbReference type="ARBA" id="ARBA00023180"/>
    </source>
</evidence>
<accession>A0ABD0UFU6</accession>
<dbReference type="GO" id="GO:0005576">
    <property type="term" value="C:extracellular region"/>
    <property type="evidence" value="ECO:0007669"/>
    <property type="project" value="UniProtKB-SubCell"/>
</dbReference>
<comment type="subcellular location">
    <subcellularLocation>
        <location evidence="1">Secreted</location>
    </subcellularLocation>
</comment>
<comment type="caution">
    <text evidence="9">The sequence shown here is derived from an EMBL/GenBank/DDBJ whole genome shotgun (WGS) entry which is preliminary data.</text>
</comment>
<dbReference type="FunFam" id="3.20.20.300:FF:000004">
    <property type="entry name" value="probable beta-D-xylosidase 7"/>
    <property type="match status" value="2"/>
</dbReference>
<dbReference type="InterPro" id="IPR036962">
    <property type="entry name" value="Glyco_hydro_3_N_sf"/>
</dbReference>
<keyword evidence="2" id="KW-0964">Secreted</keyword>
<dbReference type="Proteomes" id="UP001552299">
    <property type="component" value="Unassembled WGS sequence"/>
</dbReference>
<evidence type="ECO:0000256" key="1">
    <source>
        <dbReference type="ARBA" id="ARBA00004613"/>
    </source>
</evidence>
<dbReference type="Pfam" id="PF14310">
    <property type="entry name" value="Fn3-like"/>
    <property type="match status" value="2"/>
</dbReference>
<keyword evidence="3 7" id="KW-0732">Signal</keyword>
<keyword evidence="5" id="KW-0325">Glycoprotein</keyword>
<evidence type="ECO:0000256" key="3">
    <source>
        <dbReference type="ARBA" id="ARBA00022729"/>
    </source>
</evidence>
<dbReference type="SUPFAM" id="SSF51445">
    <property type="entry name" value="(Trans)glycosidases"/>
    <property type="match status" value="2"/>
</dbReference>
<evidence type="ECO:0000256" key="4">
    <source>
        <dbReference type="ARBA" id="ARBA00022801"/>
    </source>
</evidence>
<feature type="domain" description="Fibronectin type III-like" evidence="8">
    <location>
        <begin position="1689"/>
        <end position="1758"/>
    </location>
</feature>
<dbReference type="PANTHER" id="PTHR42721:SF14">
    <property type="entry name" value="BETA-D-XYLOSIDASE 4-RELATED"/>
    <property type="match status" value="1"/>
</dbReference>
<feature type="signal peptide" evidence="7">
    <location>
        <begin position="1"/>
        <end position="23"/>
    </location>
</feature>
<gene>
    <name evidence="9" type="ORF">M5K25_020096</name>
</gene>
<name>A0ABD0UFU6_DENTH</name>
<feature type="chain" id="PRO_5044798908" description="Fibronectin type III-like domain-containing protein" evidence="7">
    <location>
        <begin position="24"/>
        <end position="1765"/>
    </location>
</feature>
<dbReference type="InterPro" id="IPR036881">
    <property type="entry name" value="Glyco_hydro_3_C_sf"/>
</dbReference>
<dbReference type="Pfam" id="PF00933">
    <property type="entry name" value="Glyco_hydro_3"/>
    <property type="match status" value="2"/>
</dbReference>
<evidence type="ECO:0000313" key="10">
    <source>
        <dbReference type="Proteomes" id="UP001552299"/>
    </source>
</evidence>
<dbReference type="InterPro" id="IPR001764">
    <property type="entry name" value="Glyco_hydro_3_N"/>
</dbReference>
<dbReference type="InterPro" id="IPR044993">
    <property type="entry name" value="BXL"/>
</dbReference>
<dbReference type="SMART" id="SM01217">
    <property type="entry name" value="Fn3_like"/>
    <property type="match status" value="2"/>
</dbReference>
<reference evidence="9 10" key="1">
    <citation type="journal article" date="2024" name="Plant Biotechnol. J.">
        <title>Dendrobium thyrsiflorum genome and its molecular insights into genes involved in important horticultural traits.</title>
        <authorList>
            <person name="Chen B."/>
            <person name="Wang J.Y."/>
            <person name="Zheng P.J."/>
            <person name="Li K.L."/>
            <person name="Liang Y.M."/>
            <person name="Chen X.F."/>
            <person name="Zhang C."/>
            <person name="Zhao X."/>
            <person name="He X."/>
            <person name="Zhang G.Q."/>
            <person name="Liu Z.J."/>
            <person name="Xu Q."/>
        </authorList>
    </citation>
    <scope>NUCLEOTIDE SEQUENCE [LARGE SCALE GENOMIC DNA]</scope>
    <source>
        <strain evidence="9">GZMU011</strain>
    </source>
</reference>
<keyword evidence="4" id="KW-0378">Hydrolase</keyword>
<evidence type="ECO:0000256" key="7">
    <source>
        <dbReference type="SAM" id="SignalP"/>
    </source>
</evidence>
<protein>
    <recommendedName>
        <fullName evidence="8">Fibronectin type III-like domain-containing protein</fullName>
    </recommendedName>
</protein>
<dbReference type="EMBL" id="JANQDX010000016">
    <property type="protein sequence ID" value="KAL0909247.1"/>
    <property type="molecule type" value="Genomic_DNA"/>
</dbReference>